<name>A0ABN1FB44_9PROT</name>
<dbReference type="Gene3D" id="3.10.450.710">
    <property type="entry name" value="Tgt2/MlaC"/>
    <property type="match status" value="1"/>
</dbReference>
<dbReference type="Pfam" id="PF05494">
    <property type="entry name" value="MlaC"/>
    <property type="match status" value="1"/>
</dbReference>
<organism evidence="2 3">
    <name type="scientific">Rhizomicrobium electricum</name>
    <dbReference type="NCBI Taxonomy" id="480070"/>
    <lineage>
        <taxon>Bacteria</taxon>
        <taxon>Pseudomonadati</taxon>
        <taxon>Pseudomonadota</taxon>
        <taxon>Alphaproteobacteria</taxon>
        <taxon>Micropepsales</taxon>
        <taxon>Micropepsaceae</taxon>
        <taxon>Rhizomicrobium</taxon>
    </lineage>
</organism>
<dbReference type="InterPro" id="IPR017842">
    <property type="entry name" value="Hopanoid_biosyn-assoc_HpnM"/>
</dbReference>
<dbReference type="Proteomes" id="UP001499951">
    <property type="component" value="Unassembled WGS sequence"/>
</dbReference>
<dbReference type="EMBL" id="BAAADD010000012">
    <property type="protein sequence ID" value="GAA0586480.1"/>
    <property type="molecule type" value="Genomic_DNA"/>
</dbReference>
<feature type="chain" id="PRO_5045982877" evidence="1">
    <location>
        <begin position="25"/>
        <end position="201"/>
    </location>
</feature>
<proteinExistence type="predicted"/>
<evidence type="ECO:0000313" key="2">
    <source>
        <dbReference type="EMBL" id="GAA0586480.1"/>
    </source>
</evidence>
<keyword evidence="3" id="KW-1185">Reference proteome</keyword>
<dbReference type="PANTHER" id="PTHR36573">
    <property type="entry name" value="INTERMEMBRANE PHOSPHOLIPID TRANSPORT SYSTEM BINDING PROTEIN MLAC"/>
    <property type="match status" value="1"/>
</dbReference>
<dbReference type="NCBIfam" id="TIGR03481">
    <property type="entry name" value="HpnM"/>
    <property type="match status" value="1"/>
</dbReference>
<dbReference type="InterPro" id="IPR008869">
    <property type="entry name" value="MlaC/ttg2D"/>
</dbReference>
<gene>
    <name evidence="2" type="ORF">GCM10008942_39370</name>
</gene>
<sequence>MMKGWFRAAAMTTALLTAGVVAHAEDAAVAPVQSFYDGLLSTMKQGKSLGIKGRFEKLKPVIEASFDMPGMTRLSVGPAWNTMSDADHAALTKALTRYTVASYASNFKSFDGEKFVVEPAAKDRNADKVVFSKLIAGNETIPFNYLMRKNGASWKVIDIYLNGFVSQMAKQRSDFSSTVTAGGAAALEKKINTLADGMMKD</sequence>
<keyword evidence="1" id="KW-0732">Signal</keyword>
<reference evidence="2 3" key="1">
    <citation type="journal article" date="2019" name="Int. J. Syst. Evol. Microbiol.">
        <title>The Global Catalogue of Microorganisms (GCM) 10K type strain sequencing project: providing services to taxonomists for standard genome sequencing and annotation.</title>
        <authorList>
            <consortium name="The Broad Institute Genomics Platform"/>
            <consortium name="The Broad Institute Genome Sequencing Center for Infectious Disease"/>
            <person name="Wu L."/>
            <person name="Ma J."/>
        </authorList>
    </citation>
    <scope>NUCLEOTIDE SEQUENCE [LARGE SCALE GENOMIC DNA]</scope>
    <source>
        <strain evidence="2 3">JCM 15089</strain>
    </source>
</reference>
<dbReference type="RefSeq" id="WP_166937250.1">
    <property type="nucleotide sequence ID" value="NZ_BAAADD010000012.1"/>
</dbReference>
<dbReference type="InterPro" id="IPR042245">
    <property type="entry name" value="Tgt2/MlaC_sf"/>
</dbReference>
<comment type="caution">
    <text evidence="2">The sequence shown here is derived from an EMBL/GenBank/DDBJ whole genome shotgun (WGS) entry which is preliminary data.</text>
</comment>
<evidence type="ECO:0000256" key="1">
    <source>
        <dbReference type="SAM" id="SignalP"/>
    </source>
</evidence>
<evidence type="ECO:0000313" key="3">
    <source>
        <dbReference type="Proteomes" id="UP001499951"/>
    </source>
</evidence>
<feature type="signal peptide" evidence="1">
    <location>
        <begin position="1"/>
        <end position="24"/>
    </location>
</feature>
<protein>
    <submittedName>
        <fullName evidence="2">ABC transporter substrate-binding protein</fullName>
    </submittedName>
</protein>
<dbReference type="PANTHER" id="PTHR36573:SF1">
    <property type="entry name" value="INTERMEMBRANE PHOSPHOLIPID TRANSPORT SYSTEM BINDING PROTEIN MLAC"/>
    <property type="match status" value="1"/>
</dbReference>
<accession>A0ABN1FB44</accession>